<dbReference type="InterPro" id="IPR036259">
    <property type="entry name" value="MFS_trans_sf"/>
</dbReference>
<protein>
    <submittedName>
        <fullName evidence="7">Glycerol-3-phosphate ABC transporter</fullName>
    </submittedName>
</protein>
<dbReference type="PANTHER" id="PTHR43826:SF7">
    <property type="entry name" value="PROTEIN UHPC, PUTATIVE-RELATED"/>
    <property type="match status" value="1"/>
</dbReference>
<evidence type="ECO:0000313" key="8">
    <source>
        <dbReference type="Proteomes" id="UP000075320"/>
    </source>
</evidence>
<dbReference type="GO" id="GO:0035435">
    <property type="term" value="P:phosphate ion transmembrane transport"/>
    <property type="evidence" value="ECO:0007669"/>
    <property type="project" value="TreeGrafter"/>
</dbReference>
<dbReference type="OrthoDB" id="5288935at2"/>
<dbReference type="Pfam" id="PF07690">
    <property type="entry name" value="MFS_1"/>
    <property type="match status" value="1"/>
</dbReference>
<dbReference type="RefSeq" id="WP_061835624.1">
    <property type="nucleotide sequence ID" value="NZ_LUKE01000003.1"/>
</dbReference>
<dbReference type="GO" id="GO:0012505">
    <property type="term" value="C:endomembrane system"/>
    <property type="evidence" value="ECO:0007669"/>
    <property type="project" value="UniProtKB-SubCell"/>
</dbReference>
<evidence type="ECO:0000256" key="5">
    <source>
        <dbReference type="SAM" id="Phobius"/>
    </source>
</evidence>
<proteinExistence type="predicted"/>
<evidence type="ECO:0000313" key="7">
    <source>
        <dbReference type="EMBL" id="KYG63730.1"/>
    </source>
</evidence>
<dbReference type="Gene3D" id="1.20.1250.20">
    <property type="entry name" value="MFS general substrate transporter like domains"/>
    <property type="match status" value="2"/>
</dbReference>
<evidence type="ECO:0000256" key="2">
    <source>
        <dbReference type="ARBA" id="ARBA00022692"/>
    </source>
</evidence>
<comment type="caution">
    <text evidence="7">The sequence shown here is derived from an EMBL/GenBank/DDBJ whole genome shotgun (WGS) entry which is preliminary data.</text>
</comment>
<feature type="domain" description="Major facilitator superfamily (MFS) profile" evidence="6">
    <location>
        <begin position="1"/>
        <end position="481"/>
    </location>
</feature>
<dbReference type="PROSITE" id="PS50850">
    <property type="entry name" value="MFS"/>
    <property type="match status" value="1"/>
</dbReference>
<organism evidence="7 8">
    <name type="scientific">Bdellovibrio bacteriovorus</name>
    <dbReference type="NCBI Taxonomy" id="959"/>
    <lineage>
        <taxon>Bacteria</taxon>
        <taxon>Pseudomonadati</taxon>
        <taxon>Bdellovibrionota</taxon>
        <taxon>Bdellovibrionia</taxon>
        <taxon>Bdellovibrionales</taxon>
        <taxon>Pseudobdellovibrionaceae</taxon>
        <taxon>Bdellovibrio</taxon>
    </lineage>
</organism>
<dbReference type="Proteomes" id="UP000075320">
    <property type="component" value="Unassembled WGS sequence"/>
</dbReference>
<dbReference type="SUPFAM" id="SSF103473">
    <property type="entry name" value="MFS general substrate transporter"/>
    <property type="match status" value="1"/>
</dbReference>
<dbReference type="GO" id="GO:0061513">
    <property type="term" value="F:glucose 6-phosphate:phosphate antiporter activity"/>
    <property type="evidence" value="ECO:0007669"/>
    <property type="project" value="TreeGrafter"/>
</dbReference>
<evidence type="ECO:0000256" key="3">
    <source>
        <dbReference type="ARBA" id="ARBA00022989"/>
    </source>
</evidence>
<accession>A0A150WJ53</accession>
<dbReference type="GO" id="GO:0005886">
    <property type="term" value="C:plasma membrane"/>
    <property type="evidence" value="ECO:0007669"/>
    <property type="project" value="TreeGrafter"/>
</dbReference>
<feature type="transmembrane region" description="Helical" evidence="5">
    <location>
        <begin position="101"/>
        <end position="123"/>
    </location>
</feature>
<feature type="transmembrane region" description="Helical" evidence="5">
    <location>
        <begin position="70"/>
        <end position="89"/>
    </location>
</feature>
<dbReference type="InterPro" id="IPR051337">
    <property type="entry name" value="OPA_Antiporter"/>
</dbReference>
<keyword evidence="8" id="KW-1185">Reference proteome</keyword>
<feature type="transmembrane region" description="Helical" evidence="5">
    <location>
        <begin position="368"/>
        <end position="387"/>
    </location>
</feature>
<dbReference type="AlphaFoldDB" id="A0A150WJ53"/>
<feature type="transmembrane region" description="Helical" evidence="5">
    <location>
        <begin position="34"/>
        <end position="50"/>
    </location>
</feature>
<evidence type="ECO:0000256" key="1">
    <source>
        <dbReference type="ARBA" id="ARBA00004127"/>
    </source>
</evidence>
<feature type="transmembrane region" description="Helical" evidence="5">
    <location>
        <begin position="168"/>
        <end position="185"/>
    </location>
</feature>
<gene>
    <name evidence="7" type="ORF">AZI86_12965</name>
</gene>
<dbReference type="InterPro" id="IPR011701">
    <property type="entry name" value="MFS"/>
</dbReference>
<feature type="transmembrane region" description="Helical" evidence="5">
    <location>
        <begin position="225"/>
        <end position="246"/>
    </location>
</feature>
<keyword evidence="2 5" id="KW-0812">Transmembrane</keyword>
<reference evidence="7 8" key="1">
    <citation type="submission" date="2016-03" db="EMBL/GenBank/DDBJ databases">
        <authorList>
            <person name="Ploux O."/>
        </authorList>
    </citation>
    <scope>NUCLEOTIDE SEQUENCE [LARGE SCALE GENOMIC DNA]</scope>
    <source>
        <strain evidence="7 8">R0</strain>
    </source>
</reference>
<feature type="transmembrane region" description="Helical" evidence="5">
    <location>
        <begin position="457"/>
        <end position="477"/>
    </location>
</feature>
<feature type="transmembrane region" description="Helical" evidence="5">
    <location>
        <begin position="130"/>
        <end position="148"/>
    </location>
</feature>
<feature type="transmembrane region" description="Helical" evidence="5">
    <location>
        <begin position="393"/>
        <end position="419"/>
    </location>
</feature>
<sequence length="511" mass="56640">MALLLVSLCLAAVITLYFRNNPLGHSRKFMIRRFVNWFPLGMTYAFLYMARYNLNVSKNAMGDMMTKEQFGLIFAAGTITYGFSFLLNGPIVDKIGGKKGIIIAALGSALMNLLMGGVTYLYLMGRLKTNMVLAFSVLFALNMFFQSYGAVSIIKVKAYWFHVRERGVFGAIFGTLISFGVYFAFDWGQAIVNASQLHIEGEKTAFQRFIQHIFAIDTGTTNATWLVFTIPAFLLLVWALIDFILLKDSPKEANFDDFDTADASSAPGENDDNLKISIGFMLKKIFTNPVMITIALVDFTSGVLRNGIMQWYLVYAKETEQTNPAFFEGSKFFINNWGLLLCMTGIFGGFAAGIISDRLFNSRRGPPAAINNAMMIVLLIIMTFSLFRHPTVFGLSAILITLAVIGVHSLMSGTAAADFGGKKMTATASGIVDGCVYLGSGIQSLAIGYLSHRDWTYWPLFLLPFAFMGLWLSIRMWSELPAATKKYILEVEKAEIKKQEREGTTGDPAQA</sequence>
<dbReference type="PANTHER" id="PTHR43826">
    <property type="entry name" value="GLUCOSE-6-PHOSPHATE EXCHANGER SLC37A4"/>
    <property type="match status" value="1"/>
</dbReference>
<comment type="subcellular location">
    <subcellularLocation>
        <location evidence="1">Endomembrane system</location>
        <topology evidence="1">Multi-pass membrane protein</topology>
    </subcellularLocation>
</comment>
<evidence type="ECO:0000256" key="4">
    <source>
        <dbReference type="ARBA" id="ARBA00023136"/>
    </source>
</evidence>
<keyword evidence="4 5" id="KW-0472">Membrane</keyword>
<keyword evidence="3 5" id="KW-1133">Transmembrane helix</keyword>
<dbReference type="EMBL" id="LUKE01000003">
    <property type="protein sequence ID" value="KYG63730.1"/>
    <property type="molecule type" value="Genomic_DNA"/>
</dbReference>
<dbReference type="PIRSF" id="PIRSF002808">
    <property type="entry name" value="Hexose_phosphate_transp"/>
    <property type="match status" value="1"/>
</dbReference>
<feature type="transmembrane region" description="Helical" evidence="5">
    <location>
        <begin position="337"/>
        <end position="356"/>
    </location>
</feature>
<dbReference type="InterPro" id="IPR020846">
    <property type="entry name" value="MFS_dom"/>
</dbReference>
<dbReference type="InterPro" id="IPR000849">
    <property type="entry name" value="Sugar_P_transporter"/>
</dbReference>
<evidence type="ECO:0000259" key="6">
    <source>
        <dbReference type="PROSITE" id="PS50850"/>
    </source>
</evidence>
<name>A0A150WJ53_BDEBC</name>